<dbReference type="Gene3D" id="2.30.30.940">
    <property type="match status" value="1"/>
</dbReference>
<dbReference type="Pfam" id="PF13245">
    <property type="entry name" value="AAA_19"/>
    <property type="match status" value="1"/>
</dbReference>
<dbReference type="GO" id="GO:0005524">
    <property type="term" value="F:ATP binding"/>
    <property type="evidence" value="ECO:0007669"/>
    <property type="project" value="UniProtKB-UniRule"/>
</dbReference>
<dbReference type="GO" id="GO:0043139">
    <property type="term" value="F:5'-3' DNA helicase activity"/>
    <property type="evidence" value="ECO:0007669"/>
    <property type="project" value="UniProtKB-UniRule"/>
</dbReference>
<dbReference type="GO" id="GO:0006310">
    <property type="term" value="P:DNA recombination"/>
    <property type="evidence" value="ECO:0007669"/>
    <property type="project" value="InterPro"/>
</dbReference>
<keyword evidence="3 5" id="KW-0347">Helicase</keyword>
<feature type="domain" description="AAA+ ATPase" evidence="4">
    <location>
        <begin position="357"/>
        <end position="509"/>
    </location>
</feature>
<evidence type="ECO:0000313" key="6">
    <source>
        <dbReference type="Proteomes" id="UP000628775"/>
    </source>
</evidence>
<dbReference type="Pfam" id="PF18335">
    <property type="entry name" value="SH3_13"/>
    <property type="match status" value="1"/>
</dbReference>
<dbReference type="Pfam" id="PF13538">
    <property type="entry name" value="UvrD_C_2"/>
    <property type="match status" value="1"/>
</dbReference>
<evidence type="ECO:0000256" key="3">
    <source>
        <dbReference type="HAMAP-Rule" id="MF_01488"/>
    </source>
</evidence>
<dbReference type="InterPro" id="IPR041451">
    <property type="entry name" value="RecD2_SH13"/>
</dbReference>
<dbReference type="InterPro" id="IPR027417">
    <property type="entry name" value="P-loop_NTPase"/>
</dbReference>
<dbReference type="Gene3D" id="1.10.10.2220">
    <property type="match status" value="1"/>
</dbReference>
<dbReference type="InterPro" id="IPR050534">
    <property type="entry name" value="Coronavir_polyprotein_1ab"/>
</dbReference>
<sequence length="775" mass="87022">MTNETLDLFSEEKKYVKGTPHHIVFRNDDNAYTVLRIRVQETNEAIESKDIAIFGYFPVIHLHESYQFFGQLKKHPKYGQQYEVTQFRKLLPQSKDGVVQYLSGELFPGIGQTTAERIVAHLGENAISKILNQPEVLSEVPKLQEDKALQIAETLLAHEGLEKVLIALSDYGFGTQLSTKIYQTYGNEAISMIESNPYQLVQDIEGVGFQRADELGRRLGLIGDHPERIQAGCLYWLNEKAMNEGHVYMPFEEVIAGVQALLTMSKAEEVSTESIEKEINILEEEGLLIVEGEHVYLPSLYFAEKGIVTSIKKLSEQTDFESEFSESEFLEALGELEERLSIQYAPSQKEAIQKAIQSPLMLLTGGPGTGKTTVIKGIVEIFAELRGLSLNEKEYNQDNPYPFILAAPTGRAAKRMSESTGLPAVTIHRLLGWRGGSGFDHDEEHPIEGKLLIIDEMSMVDLWLANQLFKSLPLPMQVIIVGDEDQLPSVGPGQVLNDFLHSEVIPTVRLTDIYRQSEDSSIIELAHEIKKGQVPKELAKPTGDRSFFSCHQNQIVDVVSQVCQNAVKKGYTPMDIQVLAPIYRGNAGIDAMNQALQELLNPESEQKRTLTFGDKLYRTGDKVLQLVNNPDQGVFNGDIGEVVAIFRAKETTDKEDQLVVSFDGKEITYLKRDLHQITLAYCCSIHKSQGSEFPIVVLPIVKGYHRMLRRNLIYTAITRSKSFLILCGDEQAFAYSIQQTDSGTRHSALKDKLVERLQSVDDDWEDVFMSEEGDV</sequence>
<name>A0A8J2YHJ8_9BACL</name>
<dbReference type="GO" id="GO:0017116">
    <property type="term" value="F:single-stranded DNA helicase activity"/>
    <property type="evidence" value="ECO:0007669"/>
    <property type="project" value="TreeGrafter"/>
</dbReference>
<dbReference type="SUPFAM" id="SSF52540">
    <property type="entry name" value="P-loop containing nucleoside triphosphate hydrolases"/>
    <property type="match status" value="1"/>
</dbReference>
<organism evidence="5 6">
    <name type="scientific">Pullulanibacillus camelliae</name>
    <dbReference type="NCBI Taxonomy" id="1707096"/>
    <lineage>
        <taxon>Bacteria</taxon>
        <taxon>Bacillati</taxon>
        <taxon>Bacillota</taxon>
        <taxon>Bacilli</taxon>
        <taxon>Bacillales</taxon>
        <taxon>Sporolactobacillaceae</taxon>
        <taxon>Pullulanibacillus</taxon>
    </lineage>
</organism>
<dbReference type="InterPro" id="IPR029493">
    <property type="entry name" value="RecD2-like_HHH"/>
</dbReference>
<accession>A0A8J2YHJ8</accession>
<dbReference type="GO" id="GO:0009338">
    <property type="term" value="C:exodeoxyribonuclease V complex"/>
    <property type="evidence" value="ECO:0007669"/>
    <property type="project" value="TreeGrafter"/>
</dbReference>
<dbReference type="CDD" id="cd17933">
    <property type="entry name" value="DEXSc_RecD-like"/>
    <property type="match status" value="1"/>
</dbReference>
<dbReference type="Gene3D" id="3.40.50.300">
    <property type="entry name" value="P-loop containing nucleotide triphosphate hydrolases"/>
    <property type="match status" value="2"/>
</dbReference>
<keyword evidence="3" id="KW-0378">Hydrolase</keyword>
<comment type="catalytic activity">
    <reaction evidence="3">
        <text>ATP + H2O = ADP + phosphate + H(+)</text>
        <dbReference type="Rhea" id="RHEA:13065"/>
        <dbReference type="ChEBI" id="CHEBI:15377"/>
        <dbReference type="ChEBI" id="CHEBI:15378"/>
        <dbReference type="ChEBI" id="CHEBI:30616"/>
        <dbReference type="ChEBI" id="CHEBI:43474"/>
        <dbReference type="ChEBI" id="CHEBI:456216"/>
        <dbReference type="EC" id="5.6.2.3"/>
    </reaction>
</comment>
<dbReference type="Pfam" id="PF14490">
    <property type="entry name" value="HHH_RecD2"/>
    <property type="match status" value="1"/>
</dbReference>
<dbReference type="GO" id="GO:0016787">
    <property type="term" value="F:hydrolase activity"/>
    <property type="evidence" value="ECO:0007669"/>
    <property type="project" value="UniProtKB-KW"/>
</dbReference>
<dbReference type="InterPro" id="IPR003593">
    <property type="entry name" value="AAA+_ATPase"/>
</dbReference>
<dbReference type="AlphaFoldDB" id="A0A8J2YHJ8"/>
<dbReference type="EC" id="5.6.2.3" evidence="3"/>
<gene>
    <name evidence="5" type="primary">yrrC</name>
    <name evidence="3" type="synonym">recD2</name>
    <name evidence="5" type="ORF">GCM10011391_22280</name>
</gene>
<dbReference type="PANTHER" id="PTHR43788">
    <property type="entry name" value="DNA2/NAM7 HELICASE FAMILY MEMBER"/>
    <property type="match status" value="1"/>
</dbReference>
<dbReference type="InterPro" id="IPR006345">
    <property type="entry name" value="RecD2"/>
</dbReference>
<dbReference type="RefSeq" id="WP_188693675.1">
    <property type="nucleotide sequence ID" value="NZ_BMIR01000009.1"/>
</dbReference>
<comment type="caution">
    <text evidence="5">The sequence shown here is derived from an EMBL/GenBank/DDBJ whole genome shotgun (WGS) entry which is preliminary data.</text>
</comment>
<dbReference type="EMBL" id="BMIR01000009">
    <property type="protein sequence ID" value="GGE43020.1"/>
    <property type="molecule type" value="Genomic_DNA"/>
</dbReference>
<dbReference type="GO" id="GO:0003677">
    <property type="term" value="F:DNA binding"/>
    <property type="evidence" value="ECO:0007669"/>
    <property type="project" value="UniProtKB-UniRule"/>
</dbReference>
<dbReference type="PANTHER" id="PTHR43788:SF6">
    <property type="entry name" value="DNA HELICASE B"/>
    <property type="match status" value="1"/>
</dbReference>
<evidence type="ECO:0000256" key="1">
    <source>
        <dbReference type="ARBA" id="ARBA00022741"/>
    </source>
</evidence>
<feature type="binding site" evidence="3">
    <location>
        <begin position="368"/>
        <end position="372"/>
    </location>
    <ligand>
        <name>ATP</name>
        <dbReference type="ChEBI" id="CHEBI:30616"/>
    </ligand>
</feature>
<keyword evidence="3" id="KW-0238">DNA-binding</keyword>
<protein>
    <recommendedName>
        <fullName evidence="3">ATP-dependent RecD2 DNA helicase</fullName>
        <ecNumber evidence="3">5.6.2.3</ecNumber>
    </recommendedName>
    <alternativeName>
        <fullName evidence="3">DNA 5'-3' helicase subunit RecD2</fullName>
    </alternativeName>
</protein>
<keyword evidence="2 3" id="KW-0067">ATP-binding</keyword>
<dbReference type="InterPro" id="IPR027785">
    <property type="entry name" value="UvrD-like_helicase_C"/>
</dbReference>
<keyword evidence="6" id="KW-1185">Reference proteome</keyword>
<proteinExistence type="inferred from homology"/>
<dbReference type="Pfam" id="PF23139">
    <property type="entry name" value="OB_YrrC"/>
    <property type="match status" value="1"/>
</dbReference>
<dbReference type="Gene3D" id="1.10.150.20">
    <property type="entry name" value="5' to 3' exonuclease, C-terminal subdomain"/>
    <property type="match status" value="1"/>
</dbReference>
<reference evidence="5" key="2">
    <citation type="submission" date="2020-09" db="EMBL/GenBank/DDBJ databases">
        <authorList>
            <person name="Sun Q."/>
            <person name="Zhou Y."/>
        </authorList>
    </citation>
    <scope>NUCLEOTIDE SEQUENCE</scope>
    <source>
        <strain evidence="5">CGMCC 1.15371</strain>
    </source>
</reference>
<dbReference type="InterPro" id="IPR055446">
    <property type="entry name" value="RecD2_N_OB"/>
</dbReference>
<keyword evidence="1 3" id="KW-0547">Nucleotide-binding</keyword>
<comment type="function">
    <text evidence="3">DNA-dependent ATPase and ATP-dependent 5'-3' DNA helicase. Has no activity on blunt DNA or DNA with 3'-overhangs, requires at least 10 bases of 5'-ssDNA for helicase activity.</text>
</comment>
<reference evidence="5" key="1">
    <citation type="journal article" date="2014" name="Int. J. Syst. Evol. Microbiol.">
        <title>Complete genome sequence of Corynebacterium casei LMG S-19264T (=DSM 44701T), isolated from a smear-ripened cheese.</title>
        <authorList>
            <consortium name="US DOE Joint Genome Institute (JGI-PGF)"/>
            <person name="Walter F."/>
            <person name="Albersmeier A."/>
            <person name="Kalinowski J."/>
            <person name="Ruckert C."/>
        </authorList>
    </citation>
    <scope>NUCLEOTIDE SEQUENCE</scope>
    <source>
        <strain evidence="5">CGMCC 1.15371</strain>
    </source>
</reference>
<dbReference type="HAMAP" id="MF_01488">
    <property type="entry name" value="RecD2"/>
    <property type="match status" value="1"/>
</dbReference>
<keyword evidence="3" id="KW-0413">Isomerase</keyword>
<evidence type="ECO:0000313" key="5">
    <source>
        <dbReference type="EMBL" id="GGE43020.1"/>
    </source>
</evidence>
<evidence type="ECO:0000256" key="2">
    <source>
        <dbReference type="ARBA" id="ARBA00022840"/>
    </source>
</evidence>
<evidence type="ECO:0000259" key="4">
    <source>
        <dbReference type="SMART" id="SM00382"/>
    </source>
</evidence>
<comment type="similarity">
    <text evidence="3">Belongs to the RecD family. RecD2 subfamily.</text>
</comment>
<dbReference type="Proteomes" id="UP000628775">
    <property type="component" value="Unassembled WGS sequence"/>
</dbReference>
<dbReference type="SMART" id="SM00382">
    <property type="entry name" value="AAA"/>
    <property type="match status" value="1"/>
</dbReference>
<dbReference type="CDD" id="cd18809">
    <property type="entry name" value="SF1_C_RecD"/>
    <property type="match status" value="1"/>
</dbReference>
<dbReference type="NCBIfam" id="TIGR01448">
    <property type="entry name" value="recD_rel"/>
    <property type="match status" value="1"/>
</dbReference>